<proteinExistence type="predicted"/>
<protein>
    <submittedName>
        <fullName evidence="1">Uncharacterized protein</fullName>
    </submittedName>
</protein>
<evidence type="ECO:0000313" key="1">
    <source>
        <dbReference type="EMBL" id="MBX71348.1"/>
    </source>
</evidence>
<dbReference type="AlphaFoldDB" id="A0A2P2QWK2"/>
<organism evidence="1">
    <name type="scientific">Rhizophora mucronata</name>
    <name type="common">Asiatic mangrove</name>
    <dbReference type="NCBI Taxonomy" id="61149"/>
    <lineage>
        <taxon>Eukaryota</taxon>
        <taxon>Viridiplantae</taxon>
        <taxon>Streptophyta</taxon>
        <taxon>Embryophyta</taxon>
        <taxon>Tracheophyta</taxon>
        <taxon>Spermatophyta</taxon>
        <taxon>Magnoliopsida</taxon>
        <taxon>eudicotyledons</taxon>
        <taxon>Gunneridae</taxon>
        <taxon>Pentapetalae</taxon>
        <taxon>rosids</taxon>
        <taxon>fabids</taxon>
        <taxon>Malpighiales</taxon>
        <taxon>Rhizophoraceae</taxon>
        <taxon>Rhizophora</taxon>
    </lineage>
</organism>
<accession>A0A2P2QWK2</accession>
<reference evidence="1" key="1">
    <citation type="submission" date="2018-02" db="EMBL/GenBank/DDBJ databases">
        <title>Rhizophora mucronata_Transcriptome.</title>
        <authorList>
            <person name="Meera S.P."/>
            <person name="Sreeshan A."/>
            <person name="Augustine A."/>
        </authorList>
    </citation>
    <scope>NUCLEOTIDE SEQUENCE</scope>
    <source>
        <tissue evidence="1">Leaf</tissue>
    </source>
</reference>
<sequence length="49" mass="5416">MSLKKILSGSTAGVNPLFLDHSQRISVLISSIFISDLLDLSNLQERMLN</sequence>
<dbReference type="EMBL" id="GGEC01090864">
    <property type="protein sequence ID" value="MBX71348.1"/>
    <property type="molecule type" value="Transcribed_RNA"/>
</dbReference>
<name>A0A2P2QWK2_RHIMU</name>